<evidence type="ECO:0000313" key="3">
    <source>
        <dbReference type="EMBL" id="GAA2497617.1"/>
    </source>
</evidence>
<proteinExistence type="predicted"/>
<protein>
    <submittedName>
        <fullName evidence="3">Alpha/beta hydrolase</fullName>
    </submittedName>
</protein>
<dbReference type="InterPro" id="IPR013094">
    <property type="entry name" value="AB_hydrolase_3"/>
</dbReference>
<organism evidence="3 4">
    <name type="scientific">Terrabacter carboxydivorans</name>
    <dbReference type="NCBI Taxonomy" id="619730"/>
    <lineage>
        <taxon>Bacteria</taxon>
        <taxon>Bacillati</taxon>
        <taxon>Actinomycetota</taxon>
        <taxon>Actinomycetes</taxon>
        <taxon>Micrococcales</taxon>
        <taxon>Intrasporangiaceae</taxon>
        <taxon>Terrabacter</taxon>
    </lineage>
</organism>
<evidence type="ECO:0000313" key="4">
    <source>
        <dbReference type="Proteomes" id="UP001500730"/>
    </source>
</evidence>
<name>A0ABN3M8Z8_9MICO</name>
<dbReference type="Proteomes" id="UP001500730">
    <property type="component" value="Unassembled WGS sequence"/>
</dbReference>
<dbReference type="SUPFAM" id="SSF53474">
    <property type="entry name" value="alpha/beta-Hydrolases"/>
    <property type="match status" value="1"/>
</dbReference>
<sequence>MGGIVDRTRGLARRAALGTATAAGALLVTARTTPWPSALLIRAVFDRGAARASSALARHVPEGLVEVVDEAYDIASPDGRLDVFRPDRDEPLPTVVWVHGGAFVSGSKGDVANYLRVLAGRGFTTVGVDYSIAPGSRYPTPVKQVAAALAHLVDHADRLGVDPGRIVLEGDSAGAQIAAQVGLLVSDTAYARDVGIDVDLPAEALKGLVLFCGAYDFTLAQGSTRLGSWLIDTAIWSYLGSSRRHDERTTRQGSVPVHVSPSFPPAFVSAGNGDPLLPHTLALVDALQQHGVDHDVLLFDDDHEPRLGHEFQFDLDSANGREALDRAVAFVERVVG</sequence>
<evidence type="ECO:0000259" key="2">
    <source>
        <dbReference type="Pfam" id="PF07859"/>
    </source>
</evidence>
<accession>A0ABN3M8Z8</accession>
<dbReference type="Gene3D" id="3.40.50.1820">
    <property type="entry name" value="alpha/beta hydrolase"/>
    <property type="match status" value="1"/>
</dbReference>
<dbReference type="InterPro" id="IPR050300">
    <property type="entry name" value="GDXG_lipolytic_enzyme"/>
</dbReference>
<dbReference type="InterPro" id="IPR029058">
    <property type="entry name" value="AB_hydrolase_fold"/>
</dbReference>
<reference evidence="3 4" key="1">
    <citation type="journal article" date="2019" name="Int. J. Syst. Evol. Microbiol.">
        <title>The Global Catalogue of Microorganisms (GCM) 10K type strain sequencing project: providing services to taxonomists for standard genome sequencing and annotation.</title>
        <authorList>
            <consortium name="The Broad Institute Genomics Platform"/>
            <consortium name="The Broad Institute Genome Sequencing Center for Infectious Disease"/>
            <person name="Wu L."/>
            <person name="Ma J."/>
        </authorList>
    </citation>
    <scope>NUCLEOTIDE SEQUENCE [LARGE SCALE GENOMIC DNA]</scope>
    <source>
        <strain evidence="3 4">JCM 16259</strain>
    </source>
</reference>
<dbReference type="EMBL" id="BAAARE010000022">
    <property type="protein sequence ID" value="GAA2497617.1"/>
    <property type="molecule type" value="Genomic_DNA"/>
</dbReference>
<keyword evidence="4" id="KW-1185">Reference proteome</keyword>
<feature type="domain" description="Alpha/beta hydrolase fold-3" evidence="2">
    <location>
        <begin position="95"/>
        <end position="299"/>
    </location>
</feature>
<dbReference type="RefSeq" id="WP_344256837.1">
    <property type="nucleotide sequence ID" value="NZ_BAAARE010000022.1"/>
</dbReference>
<keyword evidence="1 3" id="KW-0378">Hydrolase</keyword>
<evidence type="ECO:0000256" key="1">
    <source>
        <dbReference type="ARBA" id="ARBA00022801"/>
    </source>
</evidence>
<dbReference type="PANTHER" id="PTHR48081">
    <property type="entry name" value="AB HYDROLASE SUPERFAMILY PROTEIN C4A8.06C"/>
    <property type="match status" value="1"/>
</dbReference>
<dbReference type="Pfam" id="PF07859">
    <property type="entry name" value="Abhydrolase_3"/>
    <property type="match status" value="1"/>
</dbReference>
<comment type="caution">
    <text evidence="3">The sequence shown here is derived from an EMBL/GenBank/DDBJ whole genome shotgun (WGS) entry which is preliminary data.</text>
</comment>
<gene>
    <name evidence="3" type="ORF">GCM10009858_39940</name>
</gene>
<dbReference type="GO" id="GO:0016787">
    <property type="term" value="F:hydrolase activity"/>
    <property type="evidence" value="ECO:0007669"/>
    <property type="project" value="UniProtKB-KW"/>
</dbReference>